<feature type="compositionally biased region" description="Acidic residues" evidence="1">
    <location>
        <begin position="73"/>
        <end position="82"/>
    </location>
</feature>
<sequence length="146" mass="15941">MGVTYNDAANANFDFTTDDSSGAASIQSKENAEAIVWQKPTPPKEASSASDLEAEEAEINPNDRNLRNILADGPDDEEDKDSEDWKVVAIEFPNQDVAFFHPGWDAGEFDDVRTSEGVKVDLDADLTANDVHDRSFVASDDDADDD</sequence>
<name>A0A238WTQ8_HALVU</name>
<protein>
    <submittedName>
        <fullName evidence="2">Uncharacterized protein</fullName>
    </submittedName>
</protein>
<evidence type="ECO:0000313" key="2">
    <source>
        <dbReference type="EMBL" id="SNR49927.1"/>
    </source>
</evidence>
<dbReference type="AlphaFoldDB" id="A0A238WTQ8"/>
<evidence type="ECO:0000256" key="1">
    <source>
        <dbReference type="SAM" id="MobiDB-lite"/>
    </source>
</evidence>
<feature type="region of interest" description="Disordered" evidence="1">
    <location>
        <begin position="1"/>
        <end position="82"/>
    </location>
</feature>
<dbReference type="Proteomes" id="UP000198397">
    <property type="component" value="Unassembled WGS sequence"/>
</dbReference>
<organism evidence="2 3">
    <name type="scientific">Halorubrum vacuolatum</name>
    <name type="common">Natronobacterium vacuolatum</name>
    <dbReference type="NCBI Taxonomy" id="63740"/>
    <lineage>
        <taxon>Archaea</taxon>
        <taxon>Methanobacteriati</taxon>
        <taxon>Methanobacteriota</taxon>
        <taxon>Stenosarchaea group</taxon>
        <taxon>Halobacteria</taxon>
        <taxon>Halobacteriales</taxon>
        <taxon>Haloferacaceae</taxon>
        <taxon>Halorubrum</taxon>
    </lineage>
</organism>
<dbReference type="RefSeq" id="WP_143420403.1">
    <property type="nucleotide sequence ID" value="NZ_FZNQ01000010.1"/>
</dbReference>
<proteinExistence type="predicted"/>
<evidence type="ECO:0000313" key="3">
    <source>
        <dbReference type="Proteomes" id="UP000198397"/>
    </source>
</evidence>
<accession>A0A238WTQ8</accession>
<gene>
    <name evidence="2" type="ORF">SAMN06264855_11034</name>
</gene>
<keyword evidence="3" id="KW-1185">Reference proteome</keyword>
<dbReference type="OrthoDB" id="330182at2157"/>
<reference evidence="2 3" key="1">
    <citation type="submission" date="2017-06" db="EMBL/GenBank/DDBJ databases">
        <authorList>
            <person name="Kim H.J."/>
            <person name="Triplett B.A."/>
        </authorList>
    </citation>
    <scope>NUCLEOTIDE SEQUENCE [LARGE SCALE GENOMIC DNA]</scope>
    <source>
        <strain evidence="2 3">DSM 8800</strain>
    </source>
</reference>
<dbReference type="EMBL" id="FZNQ01000010">
    <property type="protein sequence ID" value="SNR49927.1"/>
    <property type="molecule type" value="Genomic_DNA"/>
</dbReference>
<feature type="compositionally biased region" description="Polar residues" evidence="1">
    <location>
        <begin position="7"/>
        <end position="29"/>
    </location>
</feature>